<feature type="compositionally biased region" description="Polar residues" evidence="1">
    <location>
        <begin position="28"/>
        <end position="52"/>
    </location>
</feature>
<sequence length="108" mass="12537">MRNKFPVCQYPNHLINSNRNQTRIKFSAHNPRSNFSNPDNWSNNSLPSSVSNEYPKDPYRTSDIGRKWENLKGSAFAFLAIRTPPSYPRPHLLIRSVPPLWESELNIV</sequence>
<name>A0AAV4PN78_CAEEX</name>
<keyword evidence="3" id="KW-1185">Reference proteome</keyword>
<protein>
    <submittedName>
        <fullName evidence="2">Uncharacterized protein</fullName>
    </submittedName>
</protein>
<evidence type="ECO:0000256" key="1">
    <source>
        <dbReference type="SAM" id="MobiDB-lite"/>
    </source>
</evidence>
<organism evidence="2 3">
    <name type="scientific">Caerostris extrusa</name>
    <name type="common">Bark spider</name>
    <name type="synonym">Caerostris bankana</name>
    <dbReference type="NCBI Taxonomy" id="172846"/>
    <lineage>
        <taxon>Eukaryota</taxon>
        <taxon>Metazoa</taxon>
        <taxon>Ecdysozoa</taxon>
        <taxon>Arthropoda</taxon>
        <taxon>Chelicerata</taxon>
        <taxon>Arachnida</taxon>
        <taxon>Araneae</taxon>
        <taxon>Araneomorphae</taxon>
        <taxon>Entelegynae</taxon>
        <taxon>Araneoidea</taxon>
        <taxon>Araneidae</taxon>
        <taxon>Caerostris</taxon>
    </lineage>
</organism>
<dbReference type="AlphaFoldDB" id="A0AAV4PN78"/>
<comment type="caution">
    <text evidence="2">The sequence shown here is derived from an EMBL/GenBank/DDBJ whole genome shotgun (WGS) entry which is preliminary data.</text>
</comment>
<evidence type="ECO:0000313" key="2">
    <source>
        <dbReference type="EMBL" id="GIX97763.1"/>
    </source>
</evidence>
<proteinExistence type="predicted"/>
<gene>
    <name evidence="2" type="ORF">CEXT_225451</name>
</gene>
<dbReference type="Proteomes" id="UP001054945">
    <property type="component" value="Unassembled WGS sequence"/>
</dbReference>
<feature type="region of interest" description="Disordered" evidence="1">
    <location>
        <begin position="28"/>
        <end position="56"/>
    </location>
</feature>
<accession>A0AAV4PN78</accession>
<reference evidence="2 3" key="1">
    <citation type="submission" date="2021-06" db="EMBL/GenBank/DDBJ databases">
        <title>Caerostris extrusa draft genome.</title>
        <authorList>
            <person name="Kono N."/>
            <person name="Arakawa K."/>
        </authorList>
    </citation>
    <scope>NUCLEOTIDE SEQUENCE [LARGE SCALE GENOMIC DNA]</scope>
</reference>
<dbReference type="EMBL" id="BPLR01004818">
    <property type="protein sequence ID" value="GIX97763.1"/>
    <property type="molecule type" value="Genomic_DNA"/>
</dbReference>
<evidence type="ECO:0000313" key="3">
    <source>
        <dbReference type="Proteomes" id="UP001054945"/>
    </source>
</evidence>